<dbReference type="EMBL" id="JAENGP010000015">
    <property type="protein sequence ID" value="MBK1782076.1"/>
    <property type="molecule type" value="Genomic_DNA"/>
</dbReference>
<name>A0ABS1EGE9_9BURK</name>
<protein>
    <submittedName>
        <fullName evidence="1">Uncharacterized protein</fullName>
    </submittedName>
</protein>
<dbReference type="RefSeq" id="WP_200238141.1">
    <property type="nucleotide sequence ID" value="NZ_JAENGP010000015.1"/>
</dbReference>
<gene>
    <name evidence="1" type="ORF">JHL22_12720</name>
</gene>
<dbReference type="Proteomes" id="UP000635316">
    <property type="component" value="Unassembled WGS sequence"/>
</dbReference>
<sequence length="50" mass="5771">MQEEGIFEETTAIAIKRVLSWQIAQAMKEQNLTKTAMVNKIPYKKTQQVC</sequence>
<comment type="caution">
    <text evidence="1">The sequence shown here is derived from an EMBL/GenBank/DDBJ whole genome shotgun (WGS) entry which is preliminary data.</text>
</comment>
<evidence type="ECO:0000313" key="2">
    <source>
        <dbReference type="Proteomes" id="UP000635316"/>
    </source>
</evidence>
<proteinExistence type="predicted"/>
<organism evidence="1 2">
    <name type="scientific">Advenella mandrilli</name>
    <dbReference type="NCBI Taxonomy" id="2800330"/>
    <lineage>
        <taxon>Bacteria</taxon>
        <taxon>Pseudomonadati</taxon>
        <taxon>Pseudomonadota</taxon>
        <taxon>Betaproteobacteria</taxon>
        <taxon>Burkholderiales</taxon>
        <taxon>Alcaligenaceae</taxon>
    </lineage>
</organism>
<accession>A0ABS1EGE9</accession>
<reference evidence="1 2" key="1">
    <citation type="submission" date="2020-12" db="EMBL/GenBank/DDBJ databases">
        <authorList>
            <person name="Lu T."/>
            <person name="Wang Q."/>
            <person name="Han X."/>
        </authorList>
    </citation>
    <scope>NUCLEOTIDE SEQUENCE [LARGE SCALE GENOMIC DNA]</scope>
    <source>
        <strain evidence="1 2">WQ 585</strain>
    </source>
</reference>
<evidence type="ECO:0000313" key="1">
    <source>
        <dbReference type="EMBL" id="MBK1782076.1"/>
    </source>
</evidence>
<keyword evidence="2" id="KW-1185">Reference proteome</keyword>